<feature type="transmembrane region" description="Helical" evidence="7">
    <location>
        <begin position="147"/>
        <end position="169"/>
    </location>
</feature>
<evidence type="ECO:0000256" key="2">
    <source>
        <dbReference type="ARBA" id="ARBA00022692"/>
    </source>
</evidence>
<reference evidence="9 10" key="1">
    <citation type="submission" date="2024-02" db="EMBL/GenBank/DDBJ databases">
        <title>De novo assembly and annotation of 12 fungi associated with fruit tree decline syndrome in Ontario, Canada.</title>
        <authorList>
            <person name="Sulman M."/>
            <person name="Ellouze W."/>
            <person name="Ilyukhin E."/>
        </authorList>
    </citation>
    <scope>NUCLEOTIDE SEQUENCE [LARGE SCALE GENOMIC DNA]</scope>
    <source>
        <strain evidence="9 10">M1-105</strain>
    </source>
</reference>
<dbReference type="EMBL" id="JAJVDC020000160">
    <property type="protein sequence ID" value="KAL1620835.1"/>
    <property type="molecule type" value="Genomic_DNA"/>
</dbReference>
<dbReference type="Proteomes" id="UP001521116">
    <property type="component" value="Unassembled WGS sequence"/>
</dbReference>
<feature type="transmembrane region" description="Helical" evidence="7">
    <location>
        <begin position="114"/>
        <end position="135"/>
    </location>
</feature>
<evidence type="ECO:0000256" key="1">
    <source>
        <dbReference type="ARBA" id="ARBA00004141"/>
    </source>
</evidence>
<dbReference type="InterPro" id="IPR049326">
    <property type="entry name" value="Rhodopsin_dom_fungi"/>
</dbReference>
<evidence type="ECO:0000256" key="6">
    <source>
        <dbReference type="SAM" id="MobiDB-lite"/>
    </source>
</evidence>
<dbReference type="Pfam" id="PF20684">
    <property type="entry name" value="Fung_rhodopsin"/>
    <property type="match status" value="1"/>
</dbReference>
<dbReference type="PANTHER" id="PTHR33048">
    <property type="entry name" value="PTH11-LIKE INTEGRAL MEMBRANE PROTEIN (AFU_ORTHOLOGUE AFUA_5G11245)"/>
    <property type="match status" value="1"/>
</dbReference>
<feature type="transmembrane region" description="Helical" evidence="7">
    <location>
        <begin position="203"/>
        <end position="223"/>
    </location>
</feature>
<comment type="caution">
    <text evidence="9">The sequence shown here is derived from an EMBL/GenBank/DDBJ whole genome shotgun (WGS) entry which is preliminary data.</text>
</comment>
<evidence type="ECO:0000256" key="3">
    <source>
        <dbReference type="ARBA" id="ARBA00022989"/>
    </source>
</evidence>
<feature type="transmembrane region" description="Helical" evidence="7">
    <location>
        <begin position="235"/>
        <end position="253"/>
    </location>
</feature>
<keyword evidence="3 7" id="KW-1133">Transmembrane helix</keyword>
<dbReference type="PANTHER" id="PTHR33048:SF47">
    <property type="entry name" value="INTEGRAL MEMBRANE PROTEIN-RELATED"/>
    <property type="match status" value="1"/>
</dbReference>
<gene>
    <name evidence="9" type="ORF">SLS56_009446</name>
</gene>
<evidence type="ECO:0000256" key="4">
    <source>
        <dbReference type="ARBA" id="ARBA00023136"/>
    </source>
</evidence>
<organism evidence="9 10">
    <name type="scientific">Neofusicoccum ribis</name>
    <dbReference type="NCBI Taxonomy" id="45134"/>
    <lineage>
        <taxon>Eukaryota</taxon>
        <taxon>Fungi</taxon>
        <taxon>Dikarya</taxon>
        <taxon>Ascomycota</taxon>
        <taxon>Pezizomycotina</taxon>
        <taxon>Dothideomycetes</taxon>
        <taxon>Dothideomycetes incertae sedis</taxon>
        <taxon>Botryosphaeriales</taxon>
        <taxon>Botryosphaeriaceae</taxon>
        <taxon>Neofusicoccum</taxon>
    </lineage>
</organism>
<evidence type="ECO:0000259" key="8">
    <source>
        <dbReference type="Pfam" id="PF20684"/>
    </source>
</evidence>
<feature type="domain" description="Rhodopsin" evidence="8">
    <location>
        <begin position="49"/>
        <end position="294"/>
    </location>
</feature>
<comment type="subcellular location">
    <subcellularLocation>
        <location evidence="1">Membrane</location>
        <topology evidence="1">Multi-pass membrane protein</topology>
    </subcellularLocation>
</comment>
<keyword evidence="4 7" id="KW-0472">Membrane</keyword>
<protein>
    <recommendedName>
        <fullName evidence="8">Rhodopsin domain-containing protein</fullName>
    </recommendedName>
</protein>
<feature type="transmembrane region" description="Helical" evidence="7">
    <location>
        <begin position="265"/>
        <end position="294"/>
    </location>
</feature>
<sequence>MASADIESAIADGRVPAGISAEYLEASKDAGARAGILVIFVITMIVTAARLYARAVDPRGLVLEDYLIILTAILFIVFIALCLELLTLGSGRHMEYIQYVLPLSTVNATEVEDFAAHIIYTTALYICRISGLSFYRRLCARHPSLELAVKISFALITAGYLPQILLIIFHCRPVTGLWPYTWQPEHAAHTCTDWGVVYLTNSIISLASDFILFVIPIALIAIYRGSLTNKIKLSVVLIPGILVIAISITRLYLVTRGWVDPDMSWAYGPMLAIETAEIGGTAIALSAPALKVYLGRLYQNSSLRSSSKTRTAGNKYGVGTAPGDAGTVELDGLRRAARRETWVGPGSGAASTEGSVKMAGEGRGSEEDLLFEGGGGRKEGGVKVTTTIATTSEEVVR</sequence>
<keyword evidence="10" id="KW-1185">Reference proteome</keyword>
<evidence type="ECO:0000313" key="10">
    <source>
        <dbReference type="Proteomes" id="UP001521116"/>
    </source>
</evidence>
<proteinExistence type="inferred from homology"/>
<feature type="region of interest" description="Disordered" evidence="6">
    <location>
        <begin position="343"/>
        <end position="381"/>
    </location>
</feature>
<accession>A0ABR3SH98</accession>
<name>A0ABR3SH98_9PEZI</name>
<dbReference type="InterPro" id="IPR052337">
    <property type="entry name" value="SAT4-like"/>
</dbReference>
<evidence type="ECO:0000256" key="5">
    <source>
        <dbReference type="ARBA" id="ARBA00038359"/>
    </source>
</evidence>
<comment type="similarity">
    <text evidence="5">Belongs to the SAT4 family.</text>
</comment>
<evidence type="ECO:0000313" key="9">
    <source>
        <dbReference type="EMBL" id="KAL1620835.1"/>
    </source>
</evidence>
<feature type="transmembrane region" description="Helical" evidence="7">
    <location>
        <begin position="34"/>
        <end position="53"/>
    </location>
</feature>
<evidence type="ECO:0000256" key="7">
    <source>
        <dbReference type="SAM" id="Phobius"/>
    </source>
</evidence>
<keyword evidence="2 7" id="KW-0812">Transmembrane</keyword>
<feature type="transmembrane region" description="Helical" evidence="7">
    <location>
        <begin position="65"/>
        <end position="86"/>
    </location>
</feature>